<dbReference type="InterPro" id="IPR027417">
    <property type="entry name" value="P-loop_NTPase"/>
</dbReference>
<keyword evidence="2" id="KW-0677">Repeat</keyword>
<gene>
    <name evidence="7" type="primary">LOC140016790</name>
</gene>
<dbReference type="Gene3D" id="3.80.10.10">
    <property type="entry name" value="Ribonuclease Inhibitor"/>
    <property type="match status" value="3"/>
</dbReference>
<keyword evidence="4" id="KW-0472">Membrane</keyword>
<dbReference type="SMART" id="SM00382">
    <property type="entry name" value="AAA"/>
    <property type="match status" value="1"/>
</dbReference>
<organism evidence="6 7">
    <name type="scientific">Coffea arabica</name>
    <name type="common">Arabian coffee</name>
    <dbReference type="NCBI Taxonomy" id="13443"/>
    <lineage>
        <taxon>Eukaryota</taxon>
        <taxon>Viridiplantae</taxon>
        <taxon>Streptophyta</taxon>
        <taxon>Embryophyta</taxon>
        <taxon>Tracheophyta</taxon>
        <taxon>Spermatophyta</taxon>
        <taxon>Magnoliopsida</taxon>
        <taxon>eudicotyledons</taxon>
        <taxon>Gunneridae</taxon>
        <taxon>Pentapetalae</taxon>
        <taxon>asterids</taxon>
        <taxon>lamiids</taxon>
        <taxon>Gentianales</taxon>
        <taxon>Rubiaceae</taxon>
        <taxon>Ixoroideae</taxon>
        <taxon>Gardenieae complex</taxon>
        <taxon>Bertiereae - Coffeeae clade</taxon>
        <taxon>Coffeeae</taxon>
        <taxon>Coffea</taxon>
    </lineage>
</organism>
<dbReference type="InterPro" id="IPR032675">
    <property type="entry name" value="LRR_dom_sf"/>
</dbReference>
<dbReference type="InterPro" id="IPR035897">
    <property type="entry name" value="Toll_tir_struct_dom_sf"/>
</dbReference>
<dbReference type="SUPFAM" id="SSF46785">
    <property type="entry name" value="Winged helix' DNA-binding domain"/>
    <property type="match status" value="1"/>
</dbReference>
<dbReference type="SUPFAM" id="SSF52200">
    <property type="entry name" value="Toll/Interleukin receptor TIR domain"/>
    <property type="match status" value="1"/>
</dbReference>
<evidence type="ECO:0000313" key="6">
    <source>
        <dbReference type="Proteomes" id="UP001652660"/>
    </source>
</evidence>
<evidence type="ECO:0000256" key="4">
    <source>
        <dbReference type="SAM" id="Phobius"/>
    </source>
</evidence>
<dbReference type="InterPro" id="IPR002182">
    <property type="entry name" value="NB-ARC"/>
</dbReference>
<dbReference type="Pfam" id="PF00931">
    <property type="entry name" value="NB-ARC"/>
    <property type="match status" value="1"/>
</dbReference>
<dbReference type="PROSITE" id="PS51450">
    <property type="entry name" value="LRR"/>
    <property type="match status" value="1"/>
</dbReference>
<dbReference type="SUPFAM" id="SSF52047">
    <property type="entry name" value="RNI-like"/>
    <property type="match status" value="1"/>
</dbReference>
<dbReference type="InterPro" id="IPR000157">
    <property type="entry name" value="TIR_dom"/>
</dbReference>
<reference evidence="7" key="1">
    <citation type="submission" date="2025-08" db="UniProtKB">
        <authorList>
            <consortium name="RefSeq"/>
        </authorList>
    </citation>
    <scope>IDENTIFICATION</scope>
    <source>
        <tissue evidence="7">Leaves</tissue>
    </source>
</reference>
<dbReference type="Gene3D" id="3.40.50.300">
    <property type="entry name" value="P-loop containing nucleotide triphosphate hydrolases"/>
    <property type="match status" value="1"/>
</dbReference>
<dbReference type="InterPro" id="IPR001611">
    <property type="entry name" value="Leu-rich_rpt"/>
</dbReference>
<dbReference type="InterPro" id="IPR003593">
    <property type="entry name" value="AAA+_ATPase"/>
</dbReference>
<accession>A0ABM4W4L9</accession>
<dbReference type="SMART" id="SM00255">
    <property type="entry name" value="TIR"/>
    <property type="match status" value="1"/>
</dbReference>
<dbReference type="Proteomes" id="UP001652660">
    <property type="component" value="Chromosome 11c"/>
</dbReference>
<keyword evidence="1" id="KW-0433">Leucine-rich repeat</keyword>
<dbReference type="Pfam" id="PF23282">
    <property type="entry name" value="WHD_ROQ1"/>
    <property type="match status" value="1"/>
</dbReference>
<dbReference type="GeneID" id="140016790"/>
<dbReference type="InterPro" id="IPR036390">
    <property type="entry name" value="WH_DNA-bd_sf"/>
</dbReference>
<evidence type="ECO:0000313" key="7">
    <source>
        <dbReference type="RefSeq" id="XP_071926733.1"/>
    </source>
</evidence>
<sequence>MEEEEEQEDQSSRSTPCALRLRWDVFLSFRGEDTRDNFTDRLYSALDTSGVRVFRDNNGLTQGDQIAGGLLEAIEDSAAAIAIISDNYASSGWCLEELAHIFQSPRLVLPVFYRVDPSDVRRQRGPFEEGFKALEERFGVQKVVRWRKAMERVGGISGWVYNNSEESDLIQNIVKRILAELSNSPVVVASYVVGLDFRLEELVELLDVKQNGLQVLGLHGLGGIGKTTLAKALYNKLARHFQCRSFLSSVRENFKSQQNGPEFLQKKIVGDLSSHKVPPTFSDAKSYVLEMKRILKQNRVLLVLDDIDDAGQLKELAGSREWYSEGSRIVITTRDAAVLPTDFVDKIYEVKSLGNSESLKLFSHHAFRRENPTRAFLNLSKEIVSCTGGLPLALEVFGSLLYGKRIVEEWQDALEKLKQIRGPELQGVLKISYDALDVQERSIFLDIACLFLNLEMNREDVIDALRGSYFGVETAVTTLVSRSLIKFIDSEQLWMHDQIRDMGRQIIVEENLSDVYGRSRIWNPADVLGLFQDGKGTRDIQGIVLDLEKKNFPRDIKARAIAWQQLRQTPNFTSAGTYLWEIYKEHHHRYATKDGEVILNATSFESMVNLRLLQFSNVKLEGHLKRLPAQLKWLQWRKCSLRSLPSDFFPRELAVLDLSESKIERIWGRKWCWHAQQVSNNLMVMNLRRCNNITEIPDLSGYEKLEKLILERCTKLEKIHQSMGNLRSLRHLNLNHCSSLVEFPEDVSGLKNVEILTLSGCTKLRSLPKNIECMISLRVLLLDDTVIGHLPENIFRLTKLEKLSLGRCSSLKRLPRHVGKLISLREISLYHSALEEIPESFGSLRSLETLDLKWCRSLTVIPESVGNLKSLTKFYLSGSSVKLVPSSIGYLYYLKELSLGKCFHIKMLPASIEGLSSLTELQLDDMQITGLPDQIGALISVKKLEMWNCKLLSSLPDSIGKMLALEKLIITNAAITELPVSIGSLENLFILRLNKCKNLQRLPDSFGDLRNLRHLLMEETAMTELPETFGKLLNLMILKMAKKPDGQLAQSTETIDPVINVEREAESILLPPSFSKLISLEEFDARAWKISGQLPDNFEKLTSLKILNLSHNDFFSLPSSMSGLSVLRELFLSSCSKLKALPPLPSSLLNINASNCIALESIHSLSNLTCLQDLNLANCGKLVDVPGIECLKSLRRLHMVGCSSCAEAVRKIDKVALKNLGTLSFPGSEVPDWLTSDVVSFSKRKNISLKAVIIGVVISVDCGGLVDSRHQLPVVPGVNAKILRLNETVHTSGMFLAGVPRTDEDQTYLCRYEDYHPLVSILKDGDKIEVGMQNLSIFEGLQLKKRGIHLIFENDDDYDGDEESLDQSQQSISERLRRFIGSPRKGDLITGSGGENKQELQKHVSDCCQGILGYAKYKRSLIVLISLILGIAFAWWLKV</sequence>
<dbReference type="InterPro" id="IPR042197">
    <property type="entry name" value="Apaf_helical"/>
</dbReference>
<dbReference type="Pfam" id="PF23598">
    <property type="entry name" value="LRR_14"/>
    <property type="match status" value="2"/>
</dbReference>
<dbReference type="Pfam" id="PF01582">
    <property type="entry name" value="TIR"/>
    <property type="match status" value="1"/>
</dbReference>
<name>A0ABM4W4L9_COFAR</name>
<dbReference type="InterPro" id="IPR055414">
    <property type="entry name" value="LRR_R13L4/SHOC2-like"/>
</dbReference>
<dbReference type="InterPro" id="IPR058192">
    <property type="entry name" value="WHD_ROQ1-like"/>
</dbReference>
<feature type="domain" description="TIR" evidence="5">
    <location>
        <begin position="21"/>
        <end position="181"/>
    </location>
</feature>
<dbReference type="RefSeq" id="XP_071926733.1">
    <property type="nucleotide sequence ID" value="XM_072070632.1"/>
</dbReference>
<dbReference type="PRINTS" id="PR00364">
    <property type="entry name" value="DISEASERSIST"/>
</dbReference>
<keyword evidence="3" id="KW-0611">Plant defense</keyword>
<keyword evidence="6" id="KW-1185">Reference proteome</keyword>
<dbReference type="InterPro" id="IPR044974">
    <property type="entry name" value="Disease_R_plants"/>
</dbReference>
<dbReference type="PANTHER" id="PTHR11017">
    <property type="entry name" value="LEUCINE-RICH REPEAT-CONTAINING PROTEIN"/>
    <property type="match status" value="1"/>
</dbReference>
<evidence type="ECO:0000259" key="5">
    <source>
        <dbReference type="PROSITE" id="PS50104"/>
    </source>
</evidence>
<dbReference type="InterPro" id="IPR003591">
    <property type="entry name" value="Leu-rich_rpt_typical-subtyp"/>
</dbReference>
<dbReference type="SMART" id="SM00369">
    <property type="entry name" value="LRR_TYP"/>
    <property type="match status" value="8"/>
</dbReference>
<feature type="transmembrane region" description="Helical" evidence="4">
    <location>
        <begin position="1417"/>
        <end position="1437"/>
    </location>
</feature>
<keyword evidence="4" id="KW-1133">Transmembrane helix</keyword>
<evidence type="ECO:0000256" key="3">
    <source>
        <dbReference type="ARBA" id="ARBA00022821"/>
    </source>
</evidence>
<dbReference type="Gene3D" id="1.10.8.430">
    <property type="entry name" value="Helical domain of apoptotic protease-activating factors"/>
    <property type="match status" value="1"/>
</dbReference>
<dbReference type="Pfam" id="PF00560">
    <property type="entry name" value="LRR_1"/>
    <property type="match status" value="1"/>
</dbReference>
<dbReference type="PANTHER" id="PTHR11017:SF385">
    <property type="entry name" value="DISEASE RESISTANCE PROTEIN (TIR-NBS-LRR CLASS)-RELATED"/>
    <property type="match status" value="1"/>
</dbReference>
<dbReference type="SUPFAM" id="SSF52540">
    <property type="entry name" value="P-loop containing nucleoside triphosphate hydrolases"/>
    <property type="match status" value="1"/>
</dbReference>
<dbReference type="SUPFAM" id="SSF52058">
    <property type="entry name" value="L domain-like"/>
    <property type="match status" value="2"/>
</dbReference>
<protein>
    <recommendedName>
        <fullName evidence="5">TIR domain-containing protein</fullName>
    </recommendedName>
</protein>
<proteinExistence type="predicted"/>
<dbReference type="Gene3D" id="3.40.50.10140">
    <property type="entry name" value="Toll/interleukin-1 receptor homology (TIR) domain"/>
    <property type="match status" value="1"/>
</dbReference>
<keyword evidence="4" id="KW-0812">Transmembrane</keyword>
<evidence type="ECO:0000256" key="1">
    <source>
        <dbReference type="ARBA" id="ARBA00022614"/>
    </source>
</evidence>
<evidence type="ECO:0000256" key="2">
    <source>
        <dbReference type="ARBA" id="ARBA00022737"/>
    </source>
</evidence>
<dbReference type="PROSITE" id="PS50104">
    <property type="entry name" value="TIR"/>
    <property type="match status" value="1"/>
</dbReference>